<protein>
    <submittedName>
        <fullName evidence="1">Uncharacterized protein</fullName>
    </submittedName>
</protein>
<accession>A0A8H7ZVY5</accession>
<dbReference type="AlphaFoldDB" id="A0A8H7ZVY5"/>
<evidence type="ECO:0000313" key="1">
    <source>
        <dbReference type="EMBL" id="KAG5460172.1"/>
    </source>
</evidence>
<name>A0A8H7ZVY5_9FUNG</name>
<comment type="caution">
    <text evidence="1">The sequence shown here is derived from an EMBL/GenBank/DDBJ whole genome shotgun (WGS) entry which is preliminary data.</text>
</comment>
<dbReference type="EMBL" id="JAEFCI010005637">
    <property type="protein sequence ID" value="KAG5460172.1"/>
    <property type="molecule type" value="Genomic_DNA"/>
</dbReference>
<proteinExistence type="predicted"/>
<organism evidence="1 2">
    <name type="scientific">Olpidium bornovanus</name>
    <dbReference type="NCBI Taxonomy" id="278681"/>
    <lineage>
        <taxon>Eukaryota</taxon>
        <taxon>Fungi</taxon>
        <taxon>Fungi incertae sedis</taxon>
        <taxon>Olpidiomycota</taxon>
        <taxon>Olpidiomycotina</taxon>
        <taxon>Olpidiomycetes</taxon>
        <taxon>Olpidiales</taxon>
        <taxon>Olpidiaceae</taxon>
        <taxon>Olpidium</taxon>
    </lineage>
</organism>
<reference evidence="1 2" key="1">
    <citation type="journal article" name="Sci. Rep.">
        <title>Genome-scale phylogenetic analyses confirm Olpidium as the closest living zoosporic fungus to the non-flagellated, terrestrial fungi.</title>
        <authorList>
            <person name="Chang Y."/>
            <person name="Rochon D."/>
            <person name="Sekimoto S."/>
            <person name="Wang Y."/>
            <person name="Chovatia M."/>
            <person name="Sandor L."/>
            <person name="Salamov A."/>
            <person name="Grigoriev I.V."/>
            <person name="Stajich J.E."/>
            <person name="Spatafora J.W."/>
        </authorList>
    </citation>
    <scope>NUCLEOTIDE SEQUENCE [LARGE SCALE GENOMIC DNA]</scope>
    <source>
        <strain evidence="1">S191</strain>
    </source>
</reference>
<sequence length="127" mass="14038">MAPRGNDTPHPPATPPFSSHDNVALWQILSEIEKFDGNGGPPSLFLCKLDAYFTLTSISAPFQPHLAANKLLKTPEALWYAHVDAGGDPSWAGMNNLLRSHFDHGHQEVEEASRKLRQLRQTTIVKA</sequence>
<dbReference type="Proteomes" id="UP000673691">
    <property type="component" value="Unassembled WGS sequence"/>
</dbReference>
<evidence type="ECO:0000313" key="2">
    <source>
        <dbReference type="Proteomes" id="UP000673691"/>
    </source>
</evidence>
<keyword evidence="2" id="KW-1185">Reference proteome</keyword>
<gene>
    <name evidence="1" type="ORF">BJ554DRAFT_7813</name>
</gene>